<reference evidence="6" key="1">
    <citation type="journal article" date="2019" name="Int. J. Syst. Evol. Microbiol.">
        <title>The Global Catalogue of Microorganisms (GCM) 10K type strain sequencing project: providing services to taxonomists for standard genome sequencing and annotation.</title>
        <authorList>
            <consortium name="The Broad Institute Genomics Platform"/>
            <consortium name="The Broad Institute Genome Sequencing Center for Infectious Disease"/>
            <person name="Wu L."/>
            <person name="Ma J."/>
        </authorList>
    </citation>
    <scope>NUCLEOTIDE SEQUENCE [LARGE SCALE GENOMIC DNA]</scope>
    <source>
        <strain evidence="6">XZYJT-10</strain>
    </source>
</reference>
<organism evidence="5 6">
    <name type="scientific">Paractinoplanes rhizophilus</name>
    <dbReference type="NCBI Taxonomy" id="1416877"/>
    <lineage>
        <taxon>Bacteria</taxon>
        <taxon>Bacillati</taxon>
        <taxon>Actinomycetota</taxon>
        <taxon>Actinomycetes</taxon>
        <taxon>Micromonosporales</taxon>
        <taxon>Micromonosporaceae</taxon>
        <taxon>Paractinoplanes</taxon>
    </lineage>
</organism>
<protein>
    <recommendedName>
        <fullName evidence="1">protein-tyrosine-phosphatase</fullName>
        <ecNumber evidence="1">3.1.3.48</ecNumber>
    </recommendedName>
</protein>
<evidence type="ECO:0000313" key="5">
    <source>
        <dbReference type="EMBL" id="MFC7275094.1"/>
    </source>
</evidence>
<accession>A0ABW2HPL4</accession>
<feature type="domain" description="CDKN3" evidence="4">
    <location>
        <begin position="68"/>
        <end position="128"/>
    </location>
</feature>
<evidence type="ECO:0000256" key="1">
    <source>
        <dbReference type="ARBA" id="ARBA00013064"/>
    </source>
</evidence>
<sequence>MTASLHVIFGMGTGRLATIAHPRGDGWAADRLSALAADGVSVLVSALTAPEQQRMGFDSTVAAAAALGVEIVTFPLGEAGVPREEAAQVVLLAGRLAAHVRAGRFVAIQCFGGVGRSTLLACLTLVLLGIAPGDALRRVTGGEPAPVTRDWLHELVLQKA</sequence>
<gene>
    <name evidence="5" type="ORF">ACFQS1_13960</name>
</gene>
<comment type="caution">
    <text evidence="5">The sequence shown here is derived from an EMBL/GenBank/DDBJ whole genome shotgun (WGS) entry which is preliminary data.</text>
</comment>
<proteinExistence type="predicted"/>
<dbReference type="RefSeq" id="WP_378967835.1">
    <property type="nucleotide sequence ID" value="NZ_JBHTBJ010000008.1"/>
</dbReference>
<dbReference type="Proteomes" id="UP001596548">
    <property type="component" value="Unassembled WGS sequence"/>
</dbReference>
<evidence type="ECO:0000256" key="3">
    <source>
        <dbReference type="ARBA" id="ARBA00022912"/>
    </source>
</evidence>
<dbReference type="SUPFAM" id="SSF52799">
    <property type="entry name" value="(Phosphotyrosine protein) phosphatases II"/>
    <property type="match status" value="1"/>
</dbReference>
<keyword evidence="3" id="KW-0904">Protein phosphatase</keyword>
<dbReference type="InterPro" id="IPR022778">
    <property type="entry name" value="CDKN3"/>
</dbReference>
<dbReference type="Gene3D" id="3.90.190.10">
    <property type="entry name" value="Protein tyrosine phosphatase superfamily"/>
    <property type="match status" value="1"/>
</dbReference>
<keyword evidence="2" id="KW-0378">Hydrolase</keyword>
<dbReference type="Pfam" id="PF05706">
    <property type="entry name" value="CDKN3"/>
    <property type="match status" value="1"/>
</dbReference>
<dbReference type="EMBL" id="JBHTBJ010000008">
    <property type="protein sequence ID" value="MFC7275094.1"/>
    <property type="molecule type" value="Genomic_DNA"/>
</dbReference>
<keyword evidence="6" id="KW-1185">Reference proteome</keyword>
<evidence type="ECO:0000313" key="6">
    <source>
        <dbReference type="Proteomes" id="UP001596548"/>
    </source>
</evidence>
<dbReference type="EC" id="3.1.3.48" evidence="1"/>
<name>A0ABW2HPL4_9ACTN</name>
<evidence type="ECO:0000259" key="4">
    <source>
        <dbReference type="Pfam" id="PF05706"/>
    </source>
</evidence>
<evidence type="ECO:0000256" key="2">
    <source>
        <dbReference type="ARBA" id="ARBA00022801"/>
    </source>
</evidence>
<dbReference type="InterPro" id="IPR029021">
    <property type="entry name" value="Prot-tyrosine_phosphatase-like"/>
</dbReference>